<evidence type="ECO:0000256" key="3">
    <source>
        <dbReference type="ARBA" id="ARBA00023125"/>
    </source>
</evidence>
<comment type="subcellular location">
    <subcellularLocation>
        <location evidence="1">Nucleus</location>
    </subcellularLocation>
</comment>
<evidence type="ECO:0000256" key="2">
    <source>
        <dbReference type="ARBA" id="ARBA00023015"/>
    </source>
</evidence>
<dbReference type="GO" id="GO:0046983">
    <property type="term" value="F:protein dimerization activity"/>
    <property type="evidence" value="ECO:0007669"/>
    <property type="project" value="InterPro"/>
</dbReference>
<protein>
    <recommendedName>
        <fullName evidence="6">MADS-box domain-containing protein</fullName>
    </recommendedName>
</protein>
<dbReference type="PROSITE" id="PS50066">
    <property type="entry name" value="MADS_BOX_2"/>
    <property type="match status" value="1"/>
</dbReference>
<proteinExistence type="predicted"/>
<dbReference type="OMA" id="CENVANQ"/>
<dbReference type="Gramene" id="PHT69744">
    <property type="protein sequence ID" value="PHT69744"/>
    <property type="gene ID" value="T459_24848"/>
</dbReference>
<comment type="caution">
    <text evidence="7">The sequence shown here is derived from an EMBL/GenBank/DDBJ whole genome shotgun (WGS) entry which is preliminary data.</text>
</comment>
<dbReference type="KEGG" id="cann:107844899"/>
<gene>
    <name evidence="7" type="ORF">T459_24848</name>
</gene>
<dbReference type="STRING" id="4072.A0A1U8EE90"/>
<dbReference type="InterPro" id="IPR036879">
    <property type="entry name" value="TF_MADSbox_sf"/>
</dbReference>
<dbReference type="GO" id="GO:0000978">
    <property type="term" value="F:RNA polymerase II cis-regulatory region sequence-specific DNA binding"/>
    <property type="evidence" value="ECO:0000318"/>
    <property type="project" value="GO_Central"/>
</dbReference>
<evidence type="ECO:0000313" key="7">
    <source>
        <dbReference type="EMBL" id="PHT69744.1"/>
    </source>
</evidence>
<feature type="domain" description="MADS-box" evidence="6">
    <location>
        <begin position="1"/>
        <end position="49"/>
    </location>
</feature>
<dbReference type="SUPFAM" id="SSF55455">
    <property type="entry name" value="SRF-like"/>
    <property type="match status" value="1"/>
</dbReference>
<organism evidence="7 8">
    <name type="scientific">Capsicum annuum</name>
    <name type="common">Capsicum pepper</name>
    <dbReference type="NCBI Taxonomy" id="4072"/>
    <lineage>
        <taxon>Eukaryota</taxon>
        <taxon>Viridiplantae</taxon>
        <taxon>Streptophyta</taxon>
        <taxon>Embryophyta</taxon>
        <taxon>Tracheophyta</taxon>
        <taxon>Spermatophyta</taxon>
        <taxon>Magnoliopsida</taxon>
        <taxon>eudicotyledons</taxon>
        <taxon>Gunneridae</taxon>
        <taxon>Pentapetalae</taxon>
        <taxon>asterids</taxon>
        <taxon>lamiids</taxon>
        <taxon>Solanales</taxon>
        <taxon>Solanaceae</taxon>
        <taxon>Solanoideae</taxon>
        <taxon>Capsiceae</taxon>
        <taxon>Capsicum</taxon>
    </lineage>
</organism>
<dbReference type="InterPro" id="IPR002100">
    <property type="entry name" value="TF_MADSbox"/>
</dbReference>
<evidence type="ECO:0000256" key="5">
    <source>
        <dbReference type="ARBA" id="ARBA00023242"/>
    </source>
</evidence>
<reference evidence="7 8" key="1">
    <citation type="journal article" date="2014" name="Nat. Genet.">
        <title>Genome sequence of the hot pepper provides insights into the evolution of pungency in Capsicum species.</title>
        <authorList>
            <person name="Kim S."/>
            <person name="Park M."/>
            <person name="Yeom S.I."/>
            <person name="Kim Y.M."/>
            <person name="Lee J.M."/>
            <person name="Lee H.A."/>
            <person name="Seo E."/>
            <person name="Choi J."/>
            <person name="Cheong K."/>
            <person name="Kim K.T."/>
            <person name="Jung K."/>
            <person name="Lee G.W."/>
            <person name="Oh S.K."/>
            <person name="Bae C."/>
            <person name="Kim S.B."/>
            <person name="Lee H.Y."/>
            <person name="Kim S.Y."/>
            <person name="Kim M.S."/>
            <person name="Kang B.C."/>
            <person name="Jo Y.D."/>
            <person name="Yang H.B."/>
            <person name="Jeong H.J."/>
            <person name="Kang W.H."/>
            <person name="Kwon J.K."/>
            <person name="Shin C."/>
            <person name="Lim J.Y."/>
            <person name="Park J.H."/>
            <person name="Huh J.H."/>
            <person name="Kim J.S."/>
            <person name="Kim B.D."/>
            <person name="Cohen O."/>
            <person name="Paran I."/>
            <person name="Suh M.C."/>
            <person name="Lee S.B."/>
            <person name="Kim Y.K."/>
            <person name="Shin Y."/>
            <person name="Noh S.J."/>
            <person name="Park J."/>
            <person name="Seo Y.S."/>
            <person name="Kwon S.Y."/>
            <person name="Kim H.A."/>
            <person name="Park J.M."/>
            <person name="Kim H.J."/>
            <person name="Choi S.B."/>
            <person name="Bosland P.W."/>
            <person name="Reeves G."/>
            <person name="Jo S.H."/>
            <person name="Lee B.W."/>
            <person name="Cho H.T."/>
            <person name="Choi H.S."/>
            <person name="Lee M.S."/>
            <person name="Yu Y."/>
            <person name="Do Choi Y."/>
            <person name="Park B.S."/>
            <person name="van Deynze A."/>
            <person name="Ashrafi H."/>
            <person name="Hill T."/>
            <person name="Kim W.T."/>
            <person name="Pai H.S."/>
            <person name="Ahn H.K."/>
            <person name="Yeam I."/>
            <person name="Giovannoni J.J."/>
            <person name="Rose J.K."/>
            <person name="Sorensen I."/>
            <person name="Lee S.J."/>
            <person name="Kim R.W."/>
            <person name="Choi I.Y."/>
            <person name="Choi B.S."/>
            <person name="Lim J.S."/>
            <person name="Lee Y.H."/>
            <person name="Choi D."/>
        </authorList>
    </citation>
    <scope>NUCLEOTIDE SEQUENCE [LARGE SCALE GENOMIC DNA]</scope>
    <source>
        <strain evidence="8">cv. CM334</strain>
    </source>
</reference>
<dbReference type="Gene3D" id="3.40.1810.10">
    <property type="entry name" value="Transcription factor, MADS-box"/>
    <property type="match status" value="1"/>
</dbReference>
<keyword evidence="5" id="KW-0539">Nucleus</keyword>
<dbReference type="GO" id="GO:0005634">
    <property type="term" value="C:nucleus"/>
    <property type="evidence" value="ECO:0007669"/>
    <property type="project" value="UniProtKB-SubCell"/>
</dbReference>
<dbReference type="OrthoDB" id="1163690at2759"/>
<sequence length="216" mass="25309">MARKRLGLTRNRRENVRDSILNRKTKSLFKKVEEFSILCGVDAVIIIFSPEENQPIVWKSTNQAKELLMRYFSFPTFERIKKLVIHEMYLSKKVDEMKEKVDKIEKMNEEKEIKLLFRQLVEGKNITEFDSRNIKGLLKLFPTTMDKIKERKEQFILQQQPSQPPNSPSNFKLAEENVTQSPCPMKDLINDQWFVETMSSNQYYFGLGGGSCTKSA</sequence>
<name>A0A1U8EE90_CAPAN</name>
<evidence type="ECO:0000259" key="6">
    <source>
        <dbReference type="PROSITE" id="PS50066"/>
    </source>
</evidence>
<keyword evidence="3" id="KW-0238">DNA-binding</keyword>
<dbReference type="SMART" id="SM00432">
    <property type="entry name" value="MADS"/>
    <property type="match status" value="1"/>
</dbReference>
<reference evidence="7 8" key="2">
    <citation type="journal article" date="2017" name="Genome Biol.">
        <title>New reference genome sequences of hot pepper reveal the massive evolution of plant disease-resistance genes by retroduplication.</title>
        <authorList>
            <person name="Kim S."/>
            <person name="Park J."/>
            <person name="Yeom S.I."/>
            <person name="Kim Y.M."/>
            <person name="Seo E."/>
            <person name="Kim K.T."/>
            <person name="Kim M.S."/>
            <person name="Lee J.M."/>
            <person name="Cheong K."/>
            <person name="Shin H.S."/>
            <person name="Kim S.B."/>
            <person name="Han K."/>
            <person name="Lee J."/>
            <person name="Park M."/>
            <person name="Lee H.A."/>
            <person name="Lee H.Y."/>
            <person name="Lee Y."/>
            <person name="Oh S."/>
            <person name="Lee J.H."/>
            <person name="Choi E."/>
            <person name="Choi E."/>
            <person name="Lee S.E."/>
            <person name="Jeon J."/>
            <person name="Kim H."/>
            <person name="Choi G."/>
            <person name="Song H."/>
            <person name="Lee J."/>
            <person name="Lee S.C."/>
            <person name="Kwon J.K."/>
            <person name="Lee H.Y."/>
            <person name="Koo N."/>
            <person name="Hong Y."/>
            <person name="Kim R.W."/>
            <person name="Kang W.H."/>
            <person name="Huh J.H."/>
            <person name="Kang B.C."/>
            <person name="Yang T.J."/>
            <person name="Lee Y.H."/>
            <person name="Bennetzen J.L."/>
            <person name="Choi D."/>
        </authorList>
    </citation>
    <scope>NUCLEOTIDE SEQUENCE [LARGE SCALE GENOMIC DNA]</scope>
    <source>
        <strain evidence="8">cv. CM334</strain>
    </source>
</reference>
<dbReference type="EMBL" id="AYRZ02000010">
    <property type="protein sequence ID" value="PHT69744.1"/>
    <property type="molecule type" value="Genomic_DNA"/>
</dbReference>
<dbReference type="AlphaFoldDB" id="A0A1U8EE90"/>
<keyword evidence="8" id="KW-1185">Reference proteome</keyword>
<accession>A0A1U8EE90</accession>
<evidence type="ECO:0000313" key="8">
    <source>
        <dbReference type="Proteomes" id="UP000222542"/>
    </source>
</evidence>
<dbReference type="Proteomes" id="UP000222542">
    <property type="component" value="Unassembled WGS sequence"/>
</dbReference>
<evidence type="ECO:0000256" key="4">
    <source>
        <dbReference type="ARBA" id="ARBA00023163"/>
    </source>
</evidence>
<dbReference type="GO" id="GO:0000981">
    <property type="term" value="F:DNA-binding transcription factor activity, RNA polymerase II-specific"/>
    <property type="evidence" value="ECO:0000318"/>
    <property type="project" value="GO_Central"/>
</dbReference>
<keyword evidence="4" id="KW-0804">Transcription</keyword>
<dbReference type="Pfam" id="PF00319">
    <property type="entry name" value="SRF-TF"/>
    <property type="match status" value="1"/>
</dbReference>
<evidence type="ECO:0000256" key="1">
    <source>
        <dbReference type="ARBA" id="ARBA00004123"/>
    </source>
</evidence>
<keyword evidence="2" id="KW-0805">Transcription regulation</keyword>
<dbReference type="SMR" id="A0A1U8EE90"/>
<dbReference type="GO" id="GO:0006357">
    <property type="term" value="P:regulation of transcription by RNA polymerase II"/>
    <property type="evidence" value="ECO:0000318"/>
    <property type="project" value="GO_Central"/>
</dbReference>